<reference evidence="5" key="1">
    <citation type="submission" date="2020-11" db="EMBL/GenBank/DDBJ databases">
        <authorList>
            <person name="Tran Van P."/>
        </authorList>
    </citation>
    <scope>NUCLEOTIDE SEQUENCE</scope>
</reference>
<feature type="compositionally biased region" description="Basic and acidic residues" evidence="3">
    <location>
        <begin position="1153"/>
        <end position="1178"/>
    </location>
</feature>
<name>A0A7R9P3D7_TIMCA</name>
<gene>
    <name evidence="5" type="ORF">TCMB3V08_LOCUS1129</name>
</gene>
<sequence length="2016" mass="231803">MDRRRPPFVRATPRTRPEMEPGGLEEPSAPEMLVRQNQDLRRRLEDEAANYKRRLETYRTAQQHQAALVSRLQAKVLQYKQRCSELEVQVLDPSGPTSAPSSMAIPLSAPSSSLDLDTAMRRLEDEHRKCEKLSQLNSAMREQLEESHATNEALTSDLQKLTNDWEQLREEMIMKEDEWREEERAFNDYYTMEHNRLLNVWRDVVSVKRGFAEMKASTERDMTRLQAEVSSVSCDITSSCSGLVGSLKQSSRSGEKQQFQYEQESLQLKAQVSALRLEHDTASKESREKDDRIQHLLADIHNLEERCGEAEHGVGQVVRLQEEVELLQNALRDIAHAVIQDAENRDSDATHTAPHIHLTPSGPVPQRSPKRGQRTPTSPAFAESTISGVQAALHKYQLYIHDLQVKLQANKEQLLLVRKQCESSDESQHTLEVRLSELTVQLDTCRSQCAQLTSDKDSLHKSLESARTEKKALDRNRLEMTAICYTTKSKKAVGFASAGLHELYSANVARMSERVRESNLRAEEERCSRLREELLTLREEMNRAYLSRDMLEQHKLETDSLINQLEKSKGDVDLELERLVLEKSDLKESLGKMEAVCMSLEQDKKRLQADIAKLGEEKSNLQSQCADQHNDLASLRKEILQVEQSRLDLESEKVSLLEKVKFLEIEKEKVELELGQVSRERGDLSNQLSVLARSKDALNEELMRLRQRLEQAGETNARLNRDLEDLVKEKEEKQVMLESSDKELQRIQEQLASLRSEKEALEGVLFDTQTNLEATETRRSQLDTLSQELLVKQEAFKGQVARLSKELEVSERRCRDIKESLTRQSGSQEAEFTQTLTNLKKQHEDTSRKLMEEKEQIRLSLEKRLQQTVSQLTSEKDQEIMNLQERVDILQQHIDSICQQHEEVLLRAENDKQQSLLLAQRDQQALQEKLDSTRRELEDWKGGLERLNRESSARAEQDRCASNQLRDEFARLKTRLDECRYSLLEERVRLEGRISEVRKEREILQQECEELRVQLHLSEDKIDALTTQLHDTSRRLKEVDTSCEGMRKELTDIRRQLTDTSYEKEKYQSSNKELREHIKRIEGDKREQGRSLEEALQKIASLEDVRSSLEAERVRLQGLLRELERKELTTSHQLQNLQEELQRSHAANSAIQGEEKELQARLATETEERERAQQESHQLRKQIVELDGTLDMARQEMTRMRARAEEGEERWRAREQELLVRLEDSRGRERKLEDQRHNLEVCLADATQQLQELKARLGGSEGRVRALDGQLQQLEAAKKEVEQKLSSIGSTLRRIAGIQMDGSVNLPFRLMITQQDHGDGRHDGCLLVDVDPEVVRKGVRNLMQQVAQIERERSSEQSLGERSRAGEVVVRKVRKSSVKSHSKEQSWRHDGDMMLRKSLAKSRCEWRKAEEVIGKEEFGEESRLLVCLSHSFIHSRVVVSDGGRARLVATGGPTVLDRQTLLTSYEFNHQWREKLQQGEEIDEPYELKRAITEIKDDLKTHVTGMKRQLQESHDIHSQVDAKLNLALQNLRAAQDEKSSMEAQLSNKQATLQAQSEALQQKSEEVQLLREKMTSLELLVHSGVEEKGQSEERIEKLRQAVGKLEGEKRGLQEELGRTEARATKLELQRMSLEGDLQRLQMLLQEKDAHVQKLQERCEVQSRTVSSLEERCASLKTTVEQLKTALERAAMGEADLRADIQSLQRTLADTSATSQASSEKLKQLQKSLSNSENERRVVSERLDAAQSTLAELRRSNQQLSEQVHRLQTELSNNEVQRSGLEAQLRLASWPSEGETHPGREQEIAQQLSTVQRERAELKARVESLADKVRQLEAEKRSMERTVAAGHSKSSYELRPEKSSGDRESAALLEQENRELKLRIRRLESQLAEKEAELTRLRAERGIGAGGGGEGRGAETERLRAAQLQAERLLEAREQSHRQQVLRLENQLQLLREQLNQEVKRRQLYVLRSSRAGREMQQLRQALGDSLRTVAQDPSLDAMLLEHETRKLDTSLTSAQTPK</sequence>
<keyword evidence="1 2" id="KW-0175">Coiled coil</keyword>
<dbReference type="Pfam" id="PF15035">
    <property type="entry name" value="Rootletin"/>
    <property type="match status" value="1"/>
</dbReference>
<feature type="region of interest" description="Disordered" evidence="3">
    <location>
        <begin position="1141"/>
        <end position="1178"/>
    </location>
</feature>
<organism evidence="5">
    <name type="scientific">Timema californicum</name>
    <name type="common">California timema</name>
    <name type="synonym">Walking stick</name>
    <dbReference type="NCBI Taxonomy" id="61474"/>
    <lineage>
        <taxon>Eukaryota</taxon>
        <taxon>Metazoa</taxon>
        <taxon>Ecdysozoa</taxon>
        <taxon>Arthropoda</taxon>
        <taxon>Hexapoda</taxon>
        <taxon>Insecta</taxon>
        <taxon>Pterygota</taxon>
        <taxon>Neoptera</taxon>
        <taxon>Polyneoptera</taxon>
        <taxon>Phasmatodea</taxon>
        <taxon>Timematodea</taxon>
        <taxon>Timematoidea</taxon>
        <taxon>Timematidae</taxon>
        <taxon>Timema</taxon>
    </lineage>
</organism>
<feature type="compositionally biased region" description="Polar residues" evidence="3">
    <location>
        <begin position="1708"/>
        <end position="1729"/>
    </location>
</feature>
<feature type="coiled-coil region" evidence="2">
    <location>
        <begin position="520"/>
        <end position="764"/>
    </location>
</feature>
<dbReference type="InterPro" id="IPR055167">
    <property type="entry name" value="Rootletin-like_CC"/>
</dbReference>
<dbReference type="PANTHER" id="PTHR23159">
    <property type="entry name" value="CENTROSOMAL PROTEIN 2"/>
    <property type="match status" value="1"/>
</dbReference>
<evidence type="ECO:0000259" key="4">
    <source>
        <dbReference type="Pfam" id="PF15035"/>
    </source>
</evidence>
<feature type="compositionally biased region" description="Basic and acidic residues" evidence="3">
    <location>
        <begin position="1847"/>
        <end position="1861"/>
    </location>
</feature>
<evidence type="ECO:0000256" key="1">
    <source>
        <dbReference type="ARBA" id="ARBA00023054"/>
    </source>
</evidence>
<feature type="region of interest" description="Disordered" evidence="3">
    <location>
        <begin position="342"/>
        <end position="381"/>
    </location>
</feature>
<evidence type="ECO:0000256" key="3">
    <source>
        <dbReference type="SAM" id="MobiDB-lite"/>
    </source>
</evidence>
<feature type="coiled-coil region" evidence="2">
    <location>
        <begin position="286"/>
        <end position="337"/>
    </location>
</feature>
<feature type="compositionally biased region" description="Polar residues" evidence="3">
    <location>
        <begin position="1141"/>
        <end position="1151"/>
    </location>
</feature>
<dbReference type="Gene3D" id="1.10.287.1490">
    <property type="match status" value="2"/>
</dbReference>
<feature type="domain" description="Rootletin-like coiled-coil" evidence="4">
    <location>
        <begin position="52"/>
        <end position="233"/>
    </location>
</feature>
<dbReference type="SUPFAM" id="SSF57997">
    <property type="entry name" value="Tropomyosin"/>
    <property type="match status" value="1"/>
</dbReference>
<accession>A0A7R9P3D7</accession>
<feature type="coiled-coil region" evidence="2">
    <location>
        <begin position="800"/>
        <end position="950"/>
    </location>
</feature>
<feature type="coiled-coil region" evidence="2">
    <location>
        <begin position="34"/>
        <end position="89"/>
    </location>
</feature>
<evidence type="ECO:0000256" key="2">
    <source>
        <dbReference type="SAM" id="Coils"/>
    </source>
</evidence>
<feature type="region of interest" description="Disordered" evidence="3">
    <location>
        <begin position="1834"/>
        <end position="1861"/>
    </location>
</feature>
<evidence type="ECO:0000313" key="5">
    <source>
        <dbReference type="EMBL" id="CAD7568360.1"/>
    </source>
</evidence>
<dbReference type="PANTHER" id="PTHR23159:SF31">
    <property type="entry name" value="CENTROSOME-ASSOCIATED PROTEIN CEP250 ISOFORM X1"/>
    <property type="match status" value="1"/>
</dbReference>
<feature type="coiled-coil region" evidence="2">
    <location>
        <begin position="987"/>
        <end position="1028"/>
    </location>
</feature>
<proteinExistence type="predicted"/>
<protein>
    <submittedName>
        <fullName evidence="5">(California timema) hypothetical protein</fullName>
    </submittedName>
</protein>
<feature type="coiled-coil region" evidence="2">
    <location>
        <begin position="1863"/>
        <end position="1958"/>
    </location>
</feature>
<feature type="region of interest" description="Disordered" evidence="3">
    <location>
        <begin position="1708"/>
        <end position="1736"/>
    </location>
</feature>
<feature type="coiled-coil region" evidence="2">
    <location>
        <begin position="1523"/>
        <end position="1683"/>
    </location>
</feature>
<dbReference type="EMBL" id="OE179297">
    <property type="protein sequence ID" value="CAD7568360.1"/>
    <property type="molecule type" value="Genomic_DNA"/>
</dbReference>
<feature type="coiled-coil region" evidence="2">
    <location>
        <begin position="116"/>
        <end position="178"/>
    </location>
</feature>
<feature type="region of interest" description="Disordered" evidence="3">
    <location>
        <begin position="1"/>
        <end position="28"/>
    </location>
</feature>